<reference evidence="1" key="1">
    <citation type="submission" date="2022-01" db="EMBL/GenBank/DDBJ databases">
        <title>Genome sequnece data of strain Bradyrhizobium sp. nov.</title>
        <authorList>
            <person name="Zhang J."/>
        </authorList>
    </citation>
    <scope>NUCLEOTIDE SEQUENCE</scope>
    <source>
        <strain evidence="2">WYCCWR 12774</strain>
        <strain evidence="1">WYCCWR 13023</strain>
    </source>
</reference>
<dbReference type="EMBL" id="JAKLUA010000003">
    <property type="protein sequence ID" value="MCG2667663.1"/>
    <property type="molecule type" value="Genomic_DNA"/>
</dbReference>
<accession>A0A9X1RGN2</accession>
<organism evidence="1 4">
    <name type="scientific">Bradyrhizobium zhengyangense</name>
    <dbReference type="NCBI Taxonomy" id="2911009"/>
    <lineage>
        <taxon>Bacteria</taxon>
        <taxon>Pseudomonadati</taxon>
        <taxon>Pseudomonadota</taxon>
        <taxon>Alphaproteobacteria</taxon>
        <taxon>Hyphomicrobiales</taxon>
        <taxon>Nitrobacteraceae</taxon>
        <taxon>Bradyrhizobium</taxon>
    </lineage>
</organism>
<evidence type="ECO:0000313" key="4">
    <source>
        <dbReference type="Proteomes" id="UP001139054"/>
    </source>
</evidence>
<evidence type="ECO:0000313" key="3">
    <source>
        <dbReference type="Proteomes" id="UP001139012"/>
    </source>
</evidence>
<evidence type="ECO:0000313" key="1">
    <source>
        <dbReference type="EMBL" id="MCG2629845.1"/>
    </source>
</evidence>
<proteinExistence type="predicted"/>
<sequence>MAPAIIRLAKPIALRKRFQDHGLVKQHWSFFGLLPGALGVLRKGLSGHLREK</sequence>
<dbReference type="Proteomes" id="UP001139054">
    <property type="component" value="Unassembled WGS sequence"/>
</dbReference>
<protein>
    <submittedName>
        <fullName evidence="1">Uncharacterized protein</fullName>
    </submittedName>
</protein>
<dbReference type="EMBL" id="JAKLTY010000016">
    <property type="protein sequence ID" value="MCG2629845.1"/>
    <property type="molecule type" value="Genomic_DNA"/>
</dbReference>
<name>A0A9X1RGN2_9BRAD</name>
<keyword evidence="3" id="KW-1185">Reference proteome</keyword>
<comment type="caution">
    <text evidence="1">The sequence shown here is derived from an EMBL/GenBank/DDBJ whole genome shotgun (WGS) entry which is preliminary data.</text>
</comment>
<gene>
    <name evidence="2" type="ORF">L6637_11915</name>
    <name evidence="1" type="ORF">L6654_24775</name>
</gene>
<dbReference type="AlphaFoldDB" id="A0A9X1RGN2"/>
<dbReference type="Proteomes" id="UP001139012">
    <property type="component" value="Unassembled WGS sequence"/>
</dbReference>
<evidence type="ECO:0000313" key="2">
    <source>
        <dbReference type="EMBL" id="MCG2667663.1"/>
    </source>
</evidence>
<dbReference type="RefSeq" id="WP_237864258.1">
    <property type="nucleotide sequence ID" value="NZ_JAKLTY010000016.1"/>
</dbReference>